<organism evidence="2 3">
    <name type="scientific">Serratia fonticola</name>
    <dbReference type="NCBI Taxonomy" id="47917"/>
    <lineage>
        <taxon>Bacteria</taxon>
        <taxon>Pseudomonadati</taxon>
        <taxon>Pseudomonadota</taxon>
        <taxon>Gammaproteobacteria</taxon>
        <taxon>Enterobacterales</taxon>
        <taxon>Yersiniaceae</taxon>
        <taxon>Serratia</taxon>
    </lineage>
</organism>
<proteinExistence type="predicted"/>
<protein>
    <submittedName>
        <fullName evidence="2">YfaZ</fullName>
    </submittedName>
</protein>
<gene>
    <name evidence="2" type="ORF">NCTC13193_03972</name>
</gene>
<dbReference type="Proteomes" id="UP000270487">
    <property type="component" value="Chromosome"/>
</dbReference>
<feature type="chain" id="PRO_5019402093" evidence="1">
    <location>
        <begin position="22"/>
        <end position="65"/>
    </location>
</feature>
<dbReference type="Pfam" id="PF07437">
    <property type="entry name" value="YfaZ"/>
    <property type="match status" value="1"/>
</dbReference>
<dbReference type="EMBL" id="LR134492">
    <property type="protein sequence ID" value="VEI73079.1"/>
    <property type="molecule type" value="Genomic_DNA"/>
</dbReference>
<evidence type="ECO:0000313" key="3">
    <source>
        <dbReference type="Proteomes" id="UP000270487"/>
    </source>
</evidence>
<evidence type="ECO:0000313" key="2">
    <source>
        <dbReference type="EMBL" id="VEI73079.1"/>
    </source>
</evidence>
<keyword evidence="1" id="KW-0732">Signal</keyword>
<evidence type="ECO:0000256" key="1">
    <source>
        <dbReference type="SAM" id="SignalP"/>
    </source>
</evidence>
<sequence length="65" mass="6371">MNKTLVACAAGLLFVAGSANAISVSGEAGEHYTNLGVGLGAQQRAWGSTATGSVAIMMVTSGAWG</sequence>
<feature type="signal peptide" evidence="1">
    <location>
        <begin position="1"/>
        <end position="21"/>
    </location>
</feature>
<dbReference type="AlphaFoldDB" id="A0A448SZN3"/>
<name>A0A448SZN3_SERFO</name>
<reference evidence="2 3" key="1">
    <citation type="submission" date="2018-12" db="EMBL/GenBank/DDBJ databases">
        <authorList>
            <consortium name="Pathogen Informatics"/>
        </authorList>
    </citation>
    <scope>NUCLEOTIDE SEQUENCE [LARGE SCALE GENOMIC DNA]</scope>
    <source>
        <strain evidence="2 3">NCTC13193</strain>
    </source>
</reference>
<dbReference type="InterPro" id="IPR009998">
    <property type="entry name" value="YfaZ"/>
</dbReference>
<accession>A0A448SZN3</accession>